<dbReference type="GO" id="GO:0004180">
    <property type="term" value="F:carboxypeptidase activity"/>
    <property type="evidence" value="ECO:0007669"/>
    <property type="project" value="UniProtKB-KW"/>
</dbReference>
<dbReference type="Proteomes" id="UP001623349">
    <property type="component" value="Unassembled WGS sequence"/>
</dbReference>
<keyword evidence="2" id="KW-1185">Reference proteome</keyword>
<sequence length="56" mass="6329">MICFLLGTDRRIYYMISKGGSEALLQTLVDTARSASPDWDILLPLFRLLAKVGLRE</sequence>
<dbReference type="EMBL" id="BAAFST010000007">
    <property type="protein sequence ID" value="GAB1292218.1"/>
    <property type="molecule type" value="Genomic_DNA"/>
</dbReference>
<keyword evidence="1" id="KW-0378">Hydrolase</keyword>
<accession>A0ABQ0EYV8</accession>
<evidence type="ECO:0000313" key="2">
    <source>
        <dbReference type="Proteomes" id="UP001623349"/>
    </source>
</evidence>
<reference evidence="1 2" key="1">
    <citation type="submission" date="2024-08" db="EMBL/GenBank/DDBJ databases">
        <title>The draft genome of Apodemus speciosus.</title>
        <authorList>
            <person name="Nabeshima K."/>
            <person name="Suzuki S."/>
            <person name="Onuma M."/>
        </authorList>
    </citation>
    <scope>NUCLEOTIDE SEQUENCE [LARGE SCALE GENOMIC DNA]</scope>
    <source>
        <strain evidence="1">IB14-021</strain>
    </source>
</reference>
<dbReference type="Pfam" id="PF25571">
    <property type="entry name" value="TPR_CCP1_N"/>
    <property type="match status" value="1"/>
</dbReference>
<comment type="caution">
    <text evidence="1">The sequence shown here is derived from an EMBL/GenBank/DDBJ whole genome shotgun (WGS) entry which is preliminary data.</text>
</comment>
<protein>
    <submittedName>
        <fullName evidence="1">Tubulin-glutamate carboxypeptidase</fullName>
    </submittedName>
</protein>
<evidence type="ECO:0000313" key="1">
    <source>
        <dbReference type="EMBL" id="GAB1292218.1"/>
    </source>
</evidence>
<name>A0ABQ0EYV8_APOSI</name>
<keyword evidence="1" id="KW-0645">Protease</keyword>
<keyword evidence="1" id="KW-0121">Carboxypeptidase</keyword>
<organism evidence="1 2">
    <name type="scientific">Apodemus speciosus</name>
    <name type="common">Large Japanese field mouse</name>
    <dbReference type="NCBI Taxonomy" id="105296"/>
    <lineage>
        <taxon>Eukaryota</taxon>
        <taxon>Metazoa</taxon>
        <taxon>Chordata</taxon>
        <taxon>Craniata</taxon>
        <taxon>Vertebrata</taxon>
        <taxon>Euteleostomi</taxon>
        <taxon>Mammalia</taxon>
        <taxon>Eutheria</taxon>
        <taxon>Euarchontoglires</taxon>
        <taxon>Glires</taxon>
        <taxon>Rodentia</taxon>
        <taxon>Myomorpha</taxon>
        <taxon>Muroidea</taxon>
        <taxon>Muridae</taxon>
        <taxon>Murinae</taxon>
        <taxon>Apodemus</taxon>
    </lineage>
</organism>
<proteinExistence type="predicted"/>
<gene>
    <name evidence="1" type="ORF">APTSU1_000744900</name>
</gene>